<keyword evidence="4" id="KW-1185">Reference proteome</keyword>
<feature type="compositionally biased region" description="Polar residues" evidence="1">
    <location>
        <begin position="70"/>
        <end position="83"/>
    </location>
</feature>
<dbReference type="Pfam" id="PF04397">
    <property type="entry name" value="LytTR"/>
    <property type="match status" value="1"/>
</dbReference>
<gene>
    <name evidence="3" type="ORF">OV287_08720</name>
</gene>
<dbReference type="EMBL" id="JAPNKA010000001">
    <property type="protein sequence ID" value="MCY1074568.1"/>
    <property type="molecule type" value="Genomic_DNA"/>
</dbReference>
<name>A0ABT3ZYS6_9BACT</name>
<organism evidence="3 4">
    <name type="scientific">Archangium lansingense</name>
    <dbReference type="NCBI Taxonomy" id="2995310"/>
    <lineage>
        <taxon>Bacteria</taxon>
        <taxon>Pseudomonadati</taxon>
        <taxon>Myxococcota</taxon>
        <taxon>Myxococcia</taxon>
        <taxon>Myxococcales</taxon>
        <taxon>Cystobacterineae</taxon>
        <taxon>Archangiaceae</taxon>
        <taxon>Archangium</taxon>
    </lineage>
</organism>
<keyword evidence="3" id="KW-0238">DNA-binding</keyword>
<feature type="domain" description="HTH LytTR-type" evidence="2">
    <location>
        <begin position="2"/>
        <end position="58"/>
    </location>
</feature>
<sequence>MEEHPSPERFFRASRQHLVNLRRVAATEFRPGERLVLRLPGGREEKTPRQQSQKFRERTSPERRRPCSGASRSLQTRRNWPSI</sequence>
<dbReference type="InterPro" id="IPR007492">
    <property type="entry name" value="LytTR_DNA-bd_dom"/>
</dbReference>
<evidence type="ECO:0000259" key="2">
    <source>
        <dbReference type="Pfam" id="PF04397"/>
    </source>
</evidence>
<feature type="compositionally biased region" description="Basic and acidic residues" evidence="1">
    <location>
        <begin position="35"/>
        <end position="65"/>
    </location>
</feature>
<evidence type="ECO:0000313" key="3">
    <source>
        <dbReference type="EMBL" id="MCY1074568.1"/>
    </source>
</evidence>
<reference evidence="3 4" key="1">
    <citation type="submission" date="2022-11" db="EMBL/GenBank/DDBJ databases">
        <title>Minimal conservation of predation-associated metabolite biosynthetic gene clusters underscores biosynthetic potential of Myxococcota including descriptions for ten novel species: Archangium lansinium sp. nov., Myxococcus landrumus sp. nov., Nannocystis bai.</title>
        <authorList>
            <person name="Ahearne A."/>
            <person name="Stevens C."/>
            <person name="Phillips K."/>
        </authorList>
    </citation>
    <scope>NUCLEOTIDE SEQUENCE [LARGE SCALE GENOMIC DNA]</scope>
    <source>
        <strain evidence="3 4">MIWBW</strain>
    </source>
</reference>
<dbReference type="GO" id="GO:0003677">
    <property type="term" value="F:DNA binding"/>
    <property type="evidence" value="ECO:0007669"/>
    <property type="project" value="UniProtKB-KW"/>
</dbReference>
<proteinExistence type="predicted"/>
<evidence type="ECO:0000256" key="1">
    <source>
        <dbReference type="SAM" id="MobiDB-lite"/>
    </source>
</evidence>
<evidence type="ECO:0000313" key="4">
    <source>
        <dbReference type="Proteomes" id="UP001207654"/>
    </source>
</evidence>
<protein>
    <submittedName>
        <fullName evidence="3">LytTR family DNA-binding domain-containing protein</fullName>
    </submittedName>
</protein>
<dbReference type="RefSeq" id="WP_267533530.1">
    <property type="nucleotide sequence ID" value="NZ_JAPNKA010000001.1"/>
</dbReference>
<dbReference type="Proteomes" id="UP001207654">
    <property type="component" value="Unassembled WGS sequence"/>
</dbReference>
<accession>A0ABT3ZYS6</accession>
<feature type="region of interest" description="Disordered" evidence="1">
    <location>
        <begin position="35"/>
        <end position="83"/>
    </location>
</feature>
<comment type="caution">
    <text evidence="3">The sequence shown here is derived from an EMBL/GenBank/DDBJ whole genome shotgun (WGS) entry which is preliminary data.</text>
</comment>